<dbReference type="SMART" id="SM00382">
    <property type="entry name" value="AAA"/>
    <property type="match status" value="1"/>
</dbReference>
<dbReference type="InterPro" id="IPR027417">
    <property type="entry name" value="P-loop_NTPase"/>
</dbReference>
<evidence type="ECO:0000259" key="5">
    <source>
        <dbReference type="PROSITE" id="PS50893"/>
    </source>
</evidence>
<dbReference type="AlphaFoldDB" id="H5Y4M1"/>
<dbReference type="CDD" id="cd03257">
    <property type="entry name" value="ABC_NikE_OppD_transporters"/>
    <property type="match status" value="1"/>
</dbReference>
<evidence type="ECO:0000256" key="2">
    <source>
        <dbReference type="ARBA" id="ARBA00022448"/>
    </source>
</evidence>
<dbReference type="HOGENOM" id="CLU_000604_1_23_9"/>
<reference evidence="6 7" key="1">
    <citation type="submission" date="2011-11" db="EMBL/GenBank/DDBJ databases">
        <title>The Noncontiguous Finished genome of Desulfosporosinus youngiae DSM 17734.</title>
        <authorList>
            <consortium name="US DOE Joint Genome Institute (JGI-PGF)"/>
            <person name="Lucas S."/>
            <person name="Han J."/>
            <person name="Lapidus A."/>
            <person name="Cheng J.-F."/>
            <person name="Goodwin L."/>
            <person name="Pitluck S."/>
            <person name="Peters L."/>
            <person name="Ovchinnikova G."/>
            <person name="Lu M."/>
            <person name="Land M.L."/>
            <person name="Hauser L."/>
            <person name="Pester M."/>
            <person name="Spring S."/>
            <person name="Ollivier B."/>
            <person name="Rattei T."/>
            <person name="Klenk H.-P."/>
            <person name="Wagner M."/>
            <person name="Loy A."/>
            <person name="Woyke T.J."/>
        </authorList>
    </citation>
    <scope>NUCLEOTIDE SEQUENCE [LARGE SCALE GENOMIC DNA]</scope>
    <source>
        <strain evidence="6 7">DSM 17734</strain>
    </source>
</reference>
<name>H5Y4M1_9FIRM</name>
<dbReference type="STRING" id="768710.DesyoDRAFT_2553"/>
<dbReference type="Gene3D" id="3.40.50.300">
    <property type="entry name" value="P-loop containing nucleotide triphosphate hydrolases"/>
    <property type="match status" value="1"/>
</dbReference>
<dbReference type="GO" id="GO:0055085">
    <property type="term" value="P:transmembrane transport"/>
    <property type="evidence" value="ECO:0007669"/>
    <property type="project" value="UniProtKB-ARBA"/>
</dbReference>
<dbReference type="InterPro" id="IPR003439">
    <property type="entry name" value="ABC_transporter-like_ATP-bd"/>
</dbReference>
<dbReference type="GO" id="GO:0015833">
    <property type="term" value="P:peptide transport"/>
    <property type="evidence" value="ECO:0007669"/>
    <property type="project" value="InterPro"/>
</dbReference>
<dbReference type="InterPro" id="IPR013563">
    <property type="entry name" value="Oligopep_ABC_C"/>
</dbReference>
<dbReference type="InterPro" id="IPR050319">
    <property type="entry name" value="ABC_transp_ATP-bind"/>
</dbReference>
<dbReference type="eggNOG" id="COG4608">
    <property type="taxonomic scope" value="Bacteria"/>
</dbReference>
<dbReference type="InterPro" id="IPR017871">
    <property type="entry name" value="ABC_transporter-like_CS"/>
</dbReference>
<keyword evidence="4 6" id="KW-0067">ATP-binding</keyword>
<evidence type="ECO:0000256" key="3">
    <source>
        <dbReference type="ARBA" id="ARBA00022741"/>
    </source>
</evidence>
<evidence type="ECO:0000313" key="6">
    <source>
        <dbReference type="EMBL" id="EHQ89619.1"/>
    </source>
</evidence>
<proteinExistence type="inferred from homology"/>
<organism evidence="6 7">
    <name type="scientific">Desulfosporosinus youngiae DSM 17734</name>
    <dbReference type="NCBI Taxonomy" id="768710"/>
    <lineage>
        <taxon>Bacteria</taxon>
        <taxon>Bacillati</taxon>
        <taxon>Bacillota</taxon>
        <taxon>Clostridia</taxon>
        <taxon>Eubacteriales</taxon>
        <taxon>Desulfitobacteriaceae</taxon>
        <taxon>Desulfosporosinus</taxon>
    </lineage>
</organism>
<dbReference type="FunFam" id="3.40.50.300:FF:000016">
    <property type="entry name" value="Oligopeptide ABC transporter ATP-binding component"/>
    <property type="match status" value="1"/>
</dbReference>
<dbReference type="EMBL" id="CM001441">
    <property type="protein sequence ID" value="EHQ89619.1"/>
    <property type="molecule type" value="Genomic_DNA"/>
</dbReference>
<dbReference type="PROSITE" id="PS00211">
    <property type="entry name" value="ABC_TRANSPORTER_1"/>
    <property type="match status" value="1"/>
</dbReference>
<gene>
    <name evidence="6" type="ORF">DesyoDRAFT_2553</name>
</gene>
<accession>H5Y4M1</accession>
<feature type="domain" description="ABC transporter" evidence="5">
    <location>
        <begin position="9"/>
        <end position="253"/>
    </location>
</feature>
<comment type="similarity">
    <text evidence="1">Belongs to the ABC transporter superfamily.</text>
</comment>
<evidence type="ECO:0000256" key="1">
    <source>
        <dbReference type="ARBA" id="ARBA00005417"/>
    </source>
</evidence>
<dbReference type="Pfam" id="PF00005">
    <property type="entry name" value="ABC_tran"/>
    <property type="match status" value="1"/>
</dbReference>
<dbReference type="OrthoDB" id="9779287at2"/>
<keyword evidence="2" id="KW-0813">Transport</keyword>
<evidence type="ECO:0000256" key="4">
    <source>
        <dbReference type="ARBA" id="ARBA00022840"/>
    </source>
</evidence>
<dbReference type="InterPro" id="IPR003593">
    <property type="entry name" value="AAA+_ATPase"/>
</dbReference>
<dbReference type="GO" id="GO:0005524">
    <property type="term" value="F:ATP binding"/>
    <property type="evidence" value="ECO:0007669"/>
    <property type="project" value="UniProtKB-KW"/>
</dbReference>
<dbReference type="RefSeq" id="WP_007783432.1">
    <property type="nucleotide sequence ID" value="NZ_CM001441.1"/>
</dbReference>
<dbReference type="PANTHER" id="PTHR43776:SF8">
    <property type="entry name" value="ABC TRANSPORTER, ATP-BINDING PROTEIN"/>
    <property type="match status" value="1"/>
</dbReference>
<dbReference type="NCBIfam" id="TIGR01727">
    <property type="entry name" value="oligo_HPY"/>
    <property type="match status" value="1"/>
</dbReference>
<keyword evidence="7" id="KW-1185">Reference proteome</keyword>
<dbReference type="Pfam" id="PF08352">
    <property type="entry name" value="oligo_HPY"/>
    <property type="match status" value="1"/>
</dbReference>
<dbReference type="PROSITE" id="PS50893">
    <property type="entry name" value="ABC_TRANSPORTER_2"/>
    <property type="match status" value="1"/>
</dbReference>
<evidence type="ECO:0000313" key="7">
    <source>
        <dbReference type="Proteomes" id="UP000005104"/>
    </source>
</evidence>
<dbReference type="PANTHER" id="PTHR43776">
    <property type="entry name" value="TRANSPORT ATP-BINDING PROTEIN"/>
    <property type="match status" value="1"/>
</dbReference>
<protein>
    <submittedName>
        <fullName evidence="6">Oligopeptide/dipeptide ABC transporter, ATP-binding protein</fullName>
    </submittedName>
</protein>
<keyword evidence="3" id="KW-0547">Nucleotide-binding</keyword>
<sequence>MFRKADPILEAKNVSRVFPASGGRRLYANSDVNLTLYRGRTLGIAGESGCGKSTMARMLAQLDKPTKGEIRFKGKDITHLRGEALRQTRRHIQMVFQDPAAAFSPKMKVKDILCEPLLNFGIISKKETEAAAVRLLEMVELPGDFSHRYAHSMSGGQRQRVGIARALALEPEILICDEATSALDVSVQRNIIDLLVKLQQERNLTIAFICHDVSLVRSMSHQIAIMYLGHVVELIPGKLVGKCAMHPYTQVLINAIFSLNMDFSKPIQSVDSDAPSPLDLPAGCPFQNRCGHCMKICRETKPVLRETAPGHQIACHLYR</sequence>
<dbReference type="Proteomes" id="UP000005104">
    <property type="component" value="Chromosome"/>
</dbReference>
<dbReference type="GO" id="GO:0016887">
    <property type="term" value="F:ATP hydrolysis activity"/>
    <property type="evidence" value="ECO:0007669"/>
    <property type="project" value="InterPro"/>
</dbReference>
<dbReference type="SUPFAM" id="SSF52540">
    <property type="entry name" value="P-loop containing nucleoside triphosphate hydrolases"/>
    <property type="match status" value="1"/>
</dbReference>